<keyword evidence="4" id="KW-0677">Repeat</keyword>
<feature type="region of interest" description="Disordered" evidence="7">
    <location>
        <begin position="40"/>
        <end position="69"/>
    </location>
</feature>
<feature type="compositionally biased region" description="Basic and acidic residues" evidence="7">
    <location>
        <begin position="1128"/>
        <end position="1145"/>
    </location>
</feature>
<dbReference type="Pfam" id="PF07679">
    <property type="entry name" value="I-set"/>
    <property type="match status" value="2"/>
</dbReference>
<feature type="region of interest" description="Disordered" evidence="7">
    <location>
        <begin position="1824"/>
        <end position="1957"/>
    </location>
</feature>
<feature type="region of interest" description="Disordered" evidence="7">
    <location>
        <begin position="928"/>
        <end position="953"/>
    </location>
</feature>
<feature type="compositionally biased region" description="Basic and acidic residues" evidence="7">
    <location>
        <begin position="713"/>
        <end position="750"/>
    </location>
</feature>
<dbReference type="InterPro" id="IPR003598">
    <property type="entry name" value="Ig_sub2"/>
</dbReference>
<feature type="compositionally biased region" description="Low complexity" evidence="7">
    <location>
        <begin position="245"/>
        <end position="256"/>
    </location>
</feature>
<dbReference type="Gene3D" id="2.60.40.10">
    <property type="entry name" value="Immunoglobulins"/>
    <property type="match status" value="2"/>
</dbReference>
<feature type="compositionally biased region" description="Low complexity" evidence="7">
    <location>
        <begin position="91"/>
        <end position="103"/>
    </location>
</feature>
<feature type="region of interest" description="Disordered" evidence="7">
    <location>
        <begin position="473"/>
        <end position="494"/>
    </location>
</feature>
<evidence type="ECO:0000313" key="10">
    <source>
        <dbReference type="Proteomes" id="UP001497623"/>
    </source>
</evidence>
<feature type="compositionally biased region" description="Basic and acidic residues" evidence="7">
    <location>
        <begin position="1948"/>
        <end position="1957"/>
    </location>
</feature>
<feature type="compositionally biased region" description="Basic and acidic residues" evidence="7">
    <location>
        <begin position="1679"/>
        <end position="1692"/>
    </location>
</feature>
<feature type="compositionally biased region" description="Low complexity" evidence="7">
    <location>
        <begin position="276"/>
        <end position="289"/>
    </location>
</feature>
<feature type="compositionally biased region" description="Pro residues" evidence="7">
    <location>
        <begin position="1500"/>
        <end position="1510"/>
    </location>
</feature>
<feature type="domain" description="Ig-like" evidence="8">
    <location>
        <begin position="497"/>
        <end position="584"/>
    </location>
</feature>
<protein>
    <recommendedName>
        <fullName evidence="8">Ig-like domain-containing protein</fullName>
    </recommendedName>
</protein>
<feature type="compositionally biased region" description="Polar residues" evidence="7">
    <location>
        <begin position="81"/>
        <end position="90"/>
    </location>
</feature>
<dbReference type="InterPro" id="IPR013783">
    <property type="entry name" value="Ig-like_fold"/>
</dbReference>
<feature type="compositionally biased region" description="Basic residues" evidence="7">
    <location>
        <begin position="1303"/>
        <end position="1315"/>
    </location>
</feature>
<feature type="compositionally biased region" description="Basic and acidic residues" evidence="7">
    <location>
        <begin position="257"/>
        <end position="266"/>
    </location>
</feature>
<accession>A0AAV2RB34</accession>
<feature type="compositionally biased region" description="Polar residues" evidence="7">
    <location>
        <begin position="2281"/>
        <end position="2299"/>
    </location>
</feature>
<feature type="region of interest" description="Disordered" evidence="7">
    <location>
        <begin position="81"/>
        <end position="104"/>
    </location>
</feature>
<feature type="region of interest" description="Disordered" evidence="7">
    <location>
        <begin position="1088"/>
        <end position="1219"/>
    </location>
</feature>
<feature type="compositionally biased region" description="Basic and acidic residues" evidence="7">
    <location>
        <begin position="1851"/>
        <end position="1860"/>
    </location>
</feature>
<proteinExistence type="inferred from homology"/>
<feature type="compositionally biased region" description="Basic and acidic residues" evidence="7">
    <location>
        <begin position="1779"/>
        <end position="1795"/>
    </location>
</feature>
<comment type="subcellular location">
    <subcellularLocation>
        <location evidence="1">Cytoplasm</location>
        <location evidence="1">Myofibril</location>
        <location evidence="1">Sarcomere</location>
    </subcellularLocation>
</comment>
<feature type="compositionally biased region" description="Basic and acidic residues" evidence="7">
    <location>
        <begin position="1870"/>
        <end position="1886"/>
    </location>
</feature>
<keyword evidence="6" id="KW-0393">Immunoglobulin domain</keyword>
<evidence type="ECO:0000256" key="7">
    <source>
        <dbReference type="SAM" id="MobiDB-lite"/>
    </source>
</evidence>
<feature type="region of interest" description="Disordered" evidence="7">
    <location>
        <begin position="2239"/>
        <end position="2299"/>
    </location>
</feature>
<feature type="region of interest" description="Disordered" evidence="7">
    <location>
        <begin position="713"/>
        <end position="893"/>
    </location>
</feature>
<dbReference type="GO" id="GO:0007156">
    <property type="term" value="P:homophilic cell adhesion via plasma membrane adhesion molecules"/>
    <property type="evidence" value="ECO:0007669"/>
    <property type="project" value="TreeGrafter"/>
</dbReference>
<feature type="compositionally biased region" description="Basic and acidic residues" evidence="7">
    <location>
        <begin position="820"/>
        <end position="844"/>
    </location>
</feature>
<comment type="similarity">
    <text evidence="2">Belongs to the protein kinase superfamily. CAMK Ser/Thr protein kinase family.</text>
</comment>
<name>A0AAV2RB34_MEGNR</name>
<dbReference type="GO" id="GO:0005886">
    <property type="term" value="C:plasma membrane"/>
    <property type="evidence" value="ECO:0007669"/>
    <property type="project" value="TreeGrafter"/>
</dbReference>
<dbReference type="PANTHER" id="PTHR10075">
    <property type="entry name" value="BASIGIN RELATED"/>
    <property type="match status" value="1"/>
</dbReference>
<dbReference type="InterPro" id="IPR003599">
    <property type="entry name" value="Ig_sub"/>
</dbReference>
<feature type="compositionally biased region" description="Basic and acidic residues" evidence="7">
    <location>
        <begin position="317"/>
        <end position="329"/>
    </location>
</feature>
<feature type="region of interest" description="Disordered" evidence="7">
    <location>
        <begin position="2144"/>
        <end position="2195"/>
    </location>
</feature>
<feature type="region of interest" description="Disordered" evidence="7">
    <location>
        <begin position="1612"/>
        <end position="1795"/>
    </location>
</feature>
<feature type="region of interest" description="Disordered" evidence="7">
    <location>
        <begin position="1412"/>
        <end position="1513"/>
    </location>
</feature>
<evidence type="ECO:0000256" key="2">
    <source>
        <dbReference type="ARBA" id="ARBA00006692"/>
    </source>
</evidence>
<comment type="caution">
    <text evidence="9">The sequence shown here is derived from an EMBL/GenBank/DDBJ whole genome shotgun (WGS) entry which is preliminary data.</text>
</comment>
<feature type="compositionally biased region" description="Basic and acidic residues" evidence="7">
    <location>
        <begin position="1168"/>
        <end position="1219"/>
    </location>
</feature>
<gene>
    <name evidence="9" type="ORF">MNOR_LOCUS23064</name>
</gene>
<dbReference type="SMART" id="SM00409">
    <property type="entry name" value="IG"/>
    <property type="match status" value="2"/>
</dbReference>
<dbReference type="InterPro" id="IPR007110">
    <property type="entry name" value="Ig-like_dom"/>
</dbReference>
<feature type="compositionally biased region" description="Basic and acidic residues" evidence="7">
    <location>
        <begin position="1092"/>
        <end position="1101"/>
    </location>
</feature>
<dbReference type="InterPro" id="IPR036179">
    <property type="entry name" value="Ig-like_dom_sf"/>
</dbReference>
<feature type="compositionally biased region" description="Basic and acidic residues" evidence="7">
    <location>
        <begin position="473"/>
        <end position="487"/>
    </location>
</feature>
<feature type="compositionally biased region" description="Basic and acidic residues" evidence="7">
    <location>
        <begin position="1293"/>
        <end position="1302"/>
    </location>
</feature>
<feature type="compositionally biased region" description="Basic and acidic residues" evidence="7">
    <location>
        <begin position="229"/>
        <end position="243"/>
    </location>
</feature>
<feature type="compositionally biased region" description="Basic and acidic residues" evidence="7">
    <location>
        <begin position="928"/>
        <end position="941"/>
    </location>
</feature>
<evidence type="ECO:0000256" key="3">
    <source>
        <dbReference type="ARBA" id="ARBA00022490"/>
    </source>
</evidence>
<sequence>MFNGFMFNSFDTGDLFNGFGHGDFLHGFTPSGFNRHPPPVVQPAGTQTTEESHVTKTSSTSSSSTLERRTQIMETTHVTKVITSSGGPDNTTQHSTSATQTSQMKKVDGEPVVRVQGTHMQDVTQQGGAPPVVSDRVKIVKMEGDTIVKETMTDTKSVAVPQPLETMKVIGAMKAIEPVTTPKIEPVKTPEPTRVEHVKTPVTLKVEPVKTPEPKKVEPVKTPVPSKVEPVKTPEPKKVEPVKTPEPTKVVPVKTPESTKVEHVKTQEPTGVEPAKTPVPSKVEPVKTPVPKKDEPIKTPEPTKVVPVKTPVSTKVEPIKTPEPTKVEPPKTTVSTKVEAVKTPEPTKVVPLKTPVSTKIEPVKTTEHTKVVSVETSVSTKVEYVKTPEPTKVVPVKTPVSAKVDPVKTPEPTKVVPVVTAEPTKPTVQVKIAETIVSEMITKPVVSSKVKEEHTKKTEYMEVTDVSIMKVSEAEKRPAEPEKEKKAVPSKKRKTIPARFLQPLQGAIAHEDDKVTLECVIDGNPEPSVSWSKNGGPIPNDAVTKQEVNKRLLTIPRVSQPHAGRYTCVIANEAGTAQCTCDLVVKKTQFPPVIGKRLQPLAVGVGERIHLEVDVTGTPTPSVEWRKDGMHIRPDDRVQIKHEGSRHYLVIQPATLDDIGRYGAMVMNNAGRAETLADVHVTSSAAPVMDKSPGQHQRTFFSDVTDDARMFTTRSEEKYEDRHSKDSHEKAPKSPEQTRDSRKPKFEEFKQTSQGTPGASGPYSENTYYAMRDESDVTTEEGGRQRKKVEVKSETHVEVMSDKKVEVSESTNVDLSPNIKKKDSKGYKQERKVELKDKKDHINKEPVISKPTEDKKPKFEEFKSETKGTPGSGPFSEDTFYAMKDESDVSTKNRRNIRKVEIKSETHVEVMSDKKFEVIKTTNVDLSPKTENRGISVEKKYPKQHVRSTDNQIPIIETKPVDVATTKSEILVSSSLPLPGSPPVEGIITQDISYVVDKVDVKTNLKKPQMVPVKTYKDEPFTVITETTEKTILDKKQEEKILTKEEKLETIKTTEETTELAKSEPQIKVSEAEILKSTSLVKQAVVSQSLNDENKEKELDLKPFPFQPEPETPKKPRGPPPTTPKKFIKGEFHESDYDSDYEGKFPQKWKVSEDEESIYTKIEAPSGGERKHSLPRDRTPTPPIKFEKPPKFDGPPRPKIEFPESEPEPEKEMSPEIIIPEKVEVIPKADKVNVKAKEPKVFKSATPKKQIKPQPPRVPSPVLQPEPPPGEGYASPPPRKDPFANGIGVESTKITKFEDSSQFHRRFVTKVHTTRVIKFGESARASETPPPKEATQTYATQDIHKAEPMPDLEPFPFKVEPQRPKKQRGPPPTTPKKFIKGEISESDYESDFEGRIRPKWLPADSDTEDIAYDKVKIPEFKGRTPSKDRENTPTPPTVFDTSPPETGAPMRPEMVTVESLQVREPSPEVTMPIEQVKKKAESHKKIIVKSKPETHKIKEPSPPLPSPGPTPEEGVIVRETCYVVDRVDLKTKIKKPEMTTIQTYMDEPYTIVTETTERTTVDKKLEEEMRIKKEMLETKTITTTEYEQEQITKIPVISPEVQFKSLEEFKNLEPFPFEPEPTKPKKNRGPPPTMPKKFIKGEFTESDYESDYEGRPKPKWKPADSDAEDLAYQNIRVSLPKDTKSPTEKERTPTPPTKFEVPQPVGGPLRPSLERFELSDSGREPSPEIVIPKVEEKTRPLKVSTPKAPTIKKQEPEPSKPKPPSPPLPEPGPQPEYGYAKDTRIRKEEETEDAHIRMIKKKMSEKKSYDIDIDITDIYDYISESEQDKTDSEMGPSKPFPNLEPFPYEADPEKPKRERGQPPPRPKKFLKGEFRESDYDSDDFHRIQPRWQPLDSEDEPSYRRVVAPPVGQIGHQRSESSGRDPTPPTQFDQPPHFEGPPRPVAVDLPRRERRESLEEYSIPKFPKVEFKPFDLDDEEVTSHKYGGITTDTETEPETHTRSPSKTGIDKKYTATAQKMVGQQFEDMTQTFRHKAQKFAEQLVTEVFAGKEGPEPTQSTGEPPIVPTELRSPVSDGDDVIEEASIPTTMAEIISGSPQEPQAYRDEKRASEFGTAHLDPDSGLIYFKYDFGYEFGVILPGEGKKVEKRKDSNKEEAIPIPVIHIKPDGTQSITNGHVKEPKGSSSVDLPDYDHKDGKKVPLLVEELDPEQISPQPSNHSEISETDLEYQQYMGKVIPEFTPKKQAQFRPISGEPYPESEATAGPECVKGRGSKTGMCGSGRPTTASHMVQGSKNLTKWS</sequence>
<dbReference type="GO" id="GO:0007411">
    <property type="term" value="P:axon guidance"/>
    <property type="evidence" value="ECO:0007669"/>
    <property type="project" value="TreeGrafter"/>
</dbReference>
<feature type="compositionally biased region" description="Basic and acidic residues" evidence="7">
    <location>
        <begin position="771"/>
        <end position="807"/>
    </location>
</feature>
<dbReference type="SMART" id="SM00408">
    <property type="entry name" value="IGc2"/>
    <property type="match status" value="2"/>
</dbReference>
<feature type="region of interest" description="Disordered" evidence="7">
    <location>
        <begin position="1234"/>
        <end position="1391"/>
    </location>
</feature>
<dbReference type="FunFam" id="2.60.40.10:FF:000345">
    <property type="entry name" value="Muscle M-line assembly protein unc-89"/>
    <property type="match status" value="1"/>
</dbReference>
<dbReference type="GO" id="GO:0070593">
    <property type="term" value="P:dendrite self-avoidance"/>
    <property type="evidence" value="ECO:0007669"/>
    <property type="project" value="TreeGrafter"/>
</dbReference>
<feature type="compositionally biased region" description="Basic and acidic residues" evidence="7">
    <location>
        <begin position="1712"/>
        <end position="1726"/>
    </location>
</feature>
<dbReference type="SUPFAM" id="SSF48726">
    <property type="entry name" value="Immunoglobulin"/>
    <property type="match status" value="2"/>
</dbReference>
<feature type="region of interest" description="Disordered" evidence="7">
    <location>
        <begin position="213"/>
        <end position="305"/>
    </location>
</feature>
<feature type="compositionally biased region" description="Basic and acidic residues" evidence="7">
    <location>
        <begin position="1412"/>
        <end position="1431"/>
    </location>
</feature>
<dbReference type="PANTHER" id="PTHR10075:SF14">
    <property type="entry name" value="CELL ADHESION MOLECULE DSCAM2-RELATED"/>
    <property type="match status" value="1"/>
</dbReference>
<dbReference type="Proteomes" id="UP001497623">
    <property type="component" value="Unassembled WGS sequence"/>
</dbReference>
<feature type="compositionally biased region" description="Pro residues" evidence="7">
    <location>
        <begin position="1761"/>
        <end position="1774"/>
    </location>
</feature>
<dbReference type="FunFam" id="2.60.40.10:FF:000032">
    <property type="entry name" value="palladin isoform X1"/>
    <property type="match status" value="1"/>
</dbReference>
<feature type="compositionally biased region" description="Basic and acidic residues" evidence="7">
    <location>
        <begin position="1490"/>
        <end position="1499"/>
    </location>
</feature>
<evidence type="ECO:0000256" key="4">
    <source>
        <dbReference type="ARBA" id="ARBA00022737"/>
    </source>
</evidence>
<reference evidence="9 10" key="1">
    <citation type="submission" date="2024-05" db="EMBL/GenBank/DDBJ databases">
        <authorList>
            <person name="Wallberg A."/>
        </authorList>
    </citation>
    <scope>NUCLEOTIDE SEQUENCE [LARGE SCALE GENOMIC DNA]</scope>
</reference>
<evidence type="ECO:0000256" key="6">
    <source>
        <dbReference type="ARBA" id="ARBA00023319"/>
    </source>
</evidence>
<feature type="compositionally biased region" description="Basic and acidic residues" evidence="7">
    <location>
        <begin position="1652"/>
        <end position="1664"/>
    </location>
</feature>
<dbReference type="PROSITE" id="PS50835">
    <property type="entry name" value="IG_LIKE"/>
    <property type="match status" value="2"/>
</dbReference>
<dbReference type="GO" id="GO:0030017">
    <property type="term" value="C:sarcomere"/>
    <property type="evidence" value="ECO:0007669"/>
    <property type="project" value="UniProtKB-SubCell"/>
</dbReference>
<feature type="region of interest" description="Disordered" evidence="7">
    <location>
        <begin position="2049"/>
        <end position="2076"/>
    </location>
</feature>
<feature type="compositionally biased region" description="Low complexity" evidence="7">
    <location>
        <begin position="55"/>
        <end position="65"/>
    </location>
</feature>
<dbReference type="InterPro" id="IPR013098">
    <property type="entry name" value="Ig_I-set"/>
</dbReference>
<feature type="compositionally biased region" description="Basic and acidic residues" evidence="7">
    <location>
        <begin position="851"/>
        <end position="866"/>
    </location>
</feature>
<feature type="compositionally biased region" description="Basic and acidic residues" evidence="7">
    <location>
        <begin position="2144"/>
        <end position="2156"/>
    </location>
</feature>
<evidence type="ECO:0000256" key="1">
    <source>
        <dbReference type="ARBA" id="ARBA00004204"/>
    </source>
</evidence>
<feature type="region of interest" description="Disordered" evidence="7">
    <location>
        <begin position="1981"/>
        <end position="2010"/>
    </location>
</feature>
<feature type="domain" description="Ig-like" evidence="8">
    <location>
        <begin position="591"/>
        <end position="682"/>
    </location>
</feature>
<keyword evidence="5" id="KW-1015">Disulfide bond</keyword>
<keyword evidence="10" id="KW-1185">Reference proteome</keyword>
<dbReference type="GO" id="GO:0098632">
    <property type="term" value="F:cell-cell adhesion mediator activity"/>
    <property type="evidence" value="ECO:0007669"/>
    <property type="project" value="TreeGrafter"/>
</dbReference>
<keyword evidence="3" id="KW-0963">Cytoplasm</keyword>
<dbReference type="CDD" id="cd00096">
    <property type="entry name" value="Ig"/>
    <property type="match status" value="1"/>
</dbReference>
<evidence type="ECO:0000256" key="5">
    <source>
        <dbReference type="ARBA" id="ARBA00023157"/>
    </source>
</evidence>
<feature type="compositionally biased region" description="Polar residues" evidence="7">
    <location>
        <begin position="751"/>
        <end position="767"/>
    </location>
</feature>
<feature type="region of interest" description="Disordered" evidence="7">
    <location>
        <begin position="316"/>
        <end position="335"/>
    </location>
</feature>
<evidence type="ECO:0000313" key="9">
    <source>
        <dbReference type="EMBL" id="CAL4122342.1"/>
    </source>
</evidence>
<organism evidence="9 10">
    <name type="scientific">Meganyctiphanes norvegica</name>
    <name type="common">Northern krill</name>
    <name type="synonym">Thysanopoda norvegica</name>
    <dbReference type="NCBI Taxonomy" id="48144"/>
    <lineage>
        <taxon>Eukaryota</taxon>
        <taxon>Metazoa</taxon>
        <taxon>Ecdysozoa</taxon>
        <taxon>Arthropoda</taxon>
        <taxon>Crustacea</taxon>
        <taxon>Multicrustacea</taxon>
        <taxon>Malacostraca</taxon>
        <taxon>Eumalacostraca</taxon>
        <taxon>Eucarida</taxon>
        <taxon>Euphausiacea</taxon>
        <taxon>Euphausiidae</taxon>
        <taxon>Meganyctiphanes</taxon>
    </lineage>
</organism>
<evidence type="ECO:0000259" key="8">
    <source>
        <dbReference type="PROSITE" id="PS50835"/>
    </source>
</evidence>
<dbReference type="GO" id="GO:0030424">
    <property type="term" value="C:axon"/>
    <property type="evidence" value="ECO:0007669"/>
    <property type="project" value="TreeGrafter"/>
</dbReference>
<dbReference type="EMBL" id="CAXKWB010019950">
    <property type="protein sequence ID" value="CAL4122342.1"/>
    <property type="molecule type" value="Genomic_DNA"/>
</dbReference>
<feature type="compositionally biased region" description="Pro residues" evidence="7">
    <location>
        <begin position="1253"/>
        <end position="1270"/>
    </location>
</feature>